<organism evidence="1 2">
    <name type="scientific">Populus alba</name>
    <name type="common">White poplar</name>
    <dbReference type="NCBI Taxonomy" id="43335"/>
    <lineage>
        <taxon>Eukaryota</taxon>
        <taxon>Viridiplantae</taxon>
        <taxon>Streptophyta</taxon>
        <taxon>Embryophyta</taxon>
        <taxon>Tracheophyta</taxon>
        <taxon>Spermatophyta</taxon>
        <taxon>Magnoliopsida</taxon>
        <taxon>eudicotyledons</taxon>
        <taxon>Gunneridae</taxon>
        <taxon>Pentapetalae</taxon>
        <taxon>rosids</taxon>
        <taxon>fabids</taxon>
        <taxon>Malpighiales</taxon>
        <taxon>Salicaceae</taxon>
        <taxon>Saliceae</taxon>
        <taxon>Populus</taxon>
    </lineage>
</organism>
<protein>
    <submittedName>
        <fullName evidence="1">Uncharacterized protein</fullName>
    </submittedName>
</protein>
<evidence type="ECO:0000313" key="1">
    <source>
        <dbReference type="EMBL" id="KAL3599392.1"/>
    </source>
</evidence>
<proteinExistence type="predicted"/>
<accession>A0ACC4CP54</accession>
<comment type="caution">
    <text evidence="1">The sequence shown here is derived from an EMBL/GenBank/DDBJ whole genome shotgun (WGS) entry which is preliminary data.</text>
</comment>
<gene>
    <name evidence="1" type="ORF">D5086_007310</name>
</gene>
<evidence type="ECO:0000313" key="2">
    <source>
        <dbReference type="Proteomes" id="UP000309997"/>
    </source>
</evidence>
<keyword evidence="2" id="KW-1185">Reference proteome</keyword>
<reference evidence="1 2" key="1">
    <citation type="journal article" date="2024" name="Plant Biotechnol. J.">
        <title>Genome and CRISPR/Cas9 system of a widespread forest tree (Populus alba) in the world.</title>
        <authorList>
            <person name="Liu Y.J."/>
            <person name="Jiang P.F."/>
            <person name="Han X.M."/>
            <person name="Li X.Y."/>
            <person name="Wang H.M."/>
            <person name="Wang Y.J."/>
            <person name="Wang X.X."/>
            <person name="Zeng Q.Y."/>
        </authorList>
    </citation>
    <scope>NUCLEOTIDE SEQUENCE [LARGE SCALE GENOMIC DNA]</scope>
    <source>
        <strain evidence="2">cv. PAL-ZL1</strain>
    </source>
</reference>
<dbReference type="EMBL" id="RCHU02000003">
    <property type="protein sequence ID" value="KAL3599392.1"/>
    <property type="molecule type" value="Genomic_DNA"/>
</dbReference>
<dbReference type="Proteomes" id="UP000309997">
    <property type="component" value="Unassembled WGS sequence"/>
</dbReference>
<name>A0ACC4CP54_POPAL</name>
<sequence>MTVKWSFRTGVFSLGMMAVRFSPLHFEAVILLDVRGGHCFPRFELECPASTNKILIDYFFDTVKPAKTKAMVVMKDPVNLKSSVEHVAFAKGATRSQISQLSTRKKGRVGEAAAEGSHC</sequence>